<sequence length="46" mass="5267">MPIDQEYIEEPVTAVPDTEVQATPSEDEVVEETLAYEVMLLQTSYY</sequence>
<dbReference type="RefSeq" id="WP_203374653.1">
    <property type="nucleotide sequence ID" value="NZ_JAENHP010000001.1"/>
</dbReference>
<comment type="caution">
    <text evidence="1">The sequence shown here is derived from an EMBL/GenBank/DDBJ whole genome shotgun (WGS) entry which is preliminary data.</text>
</comment>
<evidence type="ECO:0000313" key="1">
    <source>
        <dbReference type="EMBL" id="MBM2614790.1"/>
    </source>
</evidence>
<gene>
    <name evidence="1" type="ORF">JIG36_04370</name>
</gene>
<proteinExistence type="predicted"/>
<dbReference type="Proteomes" id="UP000632138">
    <property type="component" value="Unassembled WGS sequence"/>
</dbReference>
<evidence type="ECO:0000313" key="2">
    <source>
        <dbReference type="Proteomes" id="UP000632138"/>
    </source>
</evidence>
<keyword evidence="2" id="KW-1185">Reference proteome</keyword>
<organism evidence="1 2">
    <name type="scientific">Paractinoplanes ovalisporus</name>
    <dbReference type="NCBI Taxonomy" id="2810368"/>
    <lineage>
        <taxon>Bacteria</taxon>
        <taxon>Bacillati</taxon>
        <taxon>Actinomycetota</taxon>
        <taxon>Actinomycetes</taxon>
        <taxon>Micromonosporales</taxon>
        <taxon>Micromonosporaceae</taxon>
        <taxon>Paractinoplanes</taxon>
    </lineage>
</organism>
<protein>
    <submittedName>
        <fullName evidence="1">Uncharacterized protein</fullName>
    </submittedName>
</protein>
<name>A0ABS2A4K9_9ACTN</name>
<reference evidence="1 2" key="1">
    <citation type="submission" date="2021-01" db="EMBL/GenBank/DDBJ databases">
        <title>Actinoplanes sp. nov. LDG1-06 isolated from lichen.</title>
        <authorList>
            <person name="Saeng-In P."/>
            <person name="Phongsopitanun W."/>
            <person name="Kanchanasin P."/>
            <person name="Yuki M."/>
            <person name="Kudo T."/>
            <person name="Ohkuma M."/>
            <person name="Tanasupawat S."/>
        </authorList>
    </citation>
    <scope>NUCLEOTIDE SEQUENCE [LARGE SCALE GENOMIC DNA]</scope>
    <source>
        <strain evidence="1 2">LDG1-06</strain>
    </source>
</reference>
<accession>A0ABS2A4K9</accession>
<dbReference type="EMBL" id="JAENHP010000001">
    <property type="protein sequence ID" value="MBM2614790.1"/>
    <property type="molecule type" value="Genomic_DNA"/>
</dbReference>